<dbReference type="InterPro" id="IPR043325">
    <property type="entry name" value="LTSS"/>
</dbReference>
<comment type="subcellular location">
    <subcellularLocation>
        <location evidence="1">Cell membrane</location>
        <topology evidence="1">Lipid-anchor</topology>
        <topology evidence="1">GPI-anchor</topology>
    </subcellularLocation>
</comment>
<feature type="domain" description="Bifunctional inhibitor/plant lipid transfer protein/seed storage helical" evidence="9">
    <location>
        <begin position="2"/>
        <end position="60"/>
    </location>
</feature>
<dbReference type="EMBL" id="KV019588">
    <property type="protein sequence ID" value="KZV16014.1"/>
    <property type="molecule type" value="Genomic_DNA"/>
</dbReference>
<evidence type="ECO:0000256" key="5">
    <source>
        <dbReference type="ARBA" id="ARBA00022729"/>
    </source>
</evidence>
<dbReference type="InterPro" id="IPR016140">
    <property type="entry name" value="Bifunc_inhib/LTP/seed_store"/>
</dbReference>
<keyword evidence="4" id="KW-0472">Membrane</keyword>
<evidence type="ECO:0000256" key="3">
    <source>
        <dbReference type="ARBA" id="ARBA00022475"/>
    </source>
</evidence>
<dbReference type="InterPro" id="IPR036312">
    <property type="entry name" value="Bifun_inhib/LTP/seed_sf"/>
</dbReference>
<evidence type="ECO:0000256" key="2">
    <source>
        <dbReference type="ARBA" id="ARBA00009748"/>
    </source>
</evidence>
<dbReference type="GO" id="GO:0005886">
    <property type="term" value="C:plasma membrane"/>
    <property type="evidence" value="ECO:0007669"/>
    <property type="project" value="UniProtKB-SubCell"/>
</dbReference>
<accession>A0A2Z7A393</accession>
<evidence type="ECO:0000256" key="1">
    <source>
        <dbReference type="ARBA" id="ARBA00004609"/>
    </source>
</evidence>
<evidence type="ECO:0000313" key="10">
    <source>
        <dbReference type="EMBL" id="KZV16014.1"/>
    </source>
</evidence>
<evidence type="ECO:0000256" key="7">
    <source>
        <dbReference type="ARBA" id="ARBA00023180"/>
    </source>
</evidence>
<reference evidence="10 11" key="1">
    <citation type="journal article" date="2015" name="Proc. Natl. Acad. Sci. U.S.A.">
        <title>The resurrection genome of Boea hygrometrica: A blueprint for survival of dehydration.</title>
        <authorList>
            <person name="Xiao L."/>
            <person name="Yang G."/>
            <person name="Zhang L."/>
            <person name="Yang X."/>
            <person name="Zhao S."/>
            <person name="Ji Z."/>
            <person name="Zhou Q."/>
            <person name="Hu M."/>
            <person name="Wang Y."/>
            <person name="Chen M."/>
            <person name="Xu Y."/>
            <person name="Jin H."/>
            <person name="Xiao X."/>
            <person name="Hu G."/>
            <person name="Bao F."/>
            <person name="Hu Y."/>
            <person name="Wan P."/>
            <person name="Li L."/>
            <person name="Deng X."/>
            <person name="Kuang T."/>
            <person name="Xiang C."/>
            <person name="Zhu J.K."/>
            <person name="Oliver M.J."/>
            <person name="He Y."/>
        </authorList>
    </citation>
    <scope>NUCLEOTIDE SEQUENCE [LARGE SCALE GENOMIC DNA]</scope>
    <source>
        <strain evidence="11">cv. XS01</strain>
    </source>
</reference>
<evidence type="ECO:0000256" key="6">
    <source>
        <dbReference type="ARBA" id="ARBA00023157"/>
    </source>
</evidence>
<sequence length="130" mass="13507">MAASPVQTCCDSLMQLYGQKPICLCPFLDDPSALSSFPINTTLALQLPQLCGLQIDPSICGGASLPSTSPGAQVSLGARPNSTVAASPVVTVAPRPSIMGFGIRNAEVRLKVQSQLLVLLMAAIYFSADN</sequence>
<dbReference type="Proteomes" id="UP000250235">
    <property type="component" value="Unassembled WGS sequence"/>
</dbReference>
<keyword evidence="3" id="KW-1003">Cell membrane</keyword>
<evidence type="ECO:0000313" key="11">
    <source>
        <dbReference type="Proteomes" id="UP000250235"/>
    </source>
</evidence>
<dbReference type="Pfam" id="PF14368">
    <property type="entry name" value="LTP_2"/>
    <property type="match status" value="1"/>
</dbReference>
<keyword evidence="4" id="KW-0336">GPI-anchor</keyword>
<keyword evidence="7" id="KW-0325">Glycoprotein</keyword>
<keyword evidence="8" id="KW-0449">Lipoprotein</keyword>
<keyword evidence="6" id="KW-1015">Disulfide bond</keyword>
<gene>
    <name evidence="10" type="ORF">F511_14380</name>
</gene>
<proteinExistence type="inferred from homology"/>
<organism evidence="10 11">
    <name type="scientific">Dorcoceras hygrometricum</name>
    <dbReference type="NCBI Taxonomy" id="472368"/>
    <lineage>
        <taxon>Eukaryota</taxon>
        <taxon>Viridiplantae</taxon>
        <taxon>Streptophyta</taxon>
        <taxon>Embryophyta</taxon>
        <taxon>Tracheophyta</taxon>
        <taxon>Spermatophyta</taxon>
        <taxon>Magnoliopsida</taxon>
        <taxon>eudicotyledons</taxon>
        <taxon>Gunneridae</taxon>
        <taxon>Pentapetalae</taxon>
        <taxon>asterids</taxon>
        <taxon>lamiids</taxon>
        <taxon>Lamiales</taxon>
        <taxon>Gesneriaceae</taxon>
        <taxon>Didymocarpoideae</taxon>
        <taxon>Trichosporeae</taxon>
        <taxon>Loxocarpinae</taxon>
        <taxon>Dorcoceras</taxon>
    </lineage>
</organism>
<dbReference type="PANTHER" id="PTHR33044">
    <property type="entry name" value="BIFUNCTIONAL INHIBITOR/LIPID-TRANSFER PROTEIN/SEED STORAGE 2S ALBUMIN SUPERFAMILY PROTEIN-RELATED"/>
    <property type="match status" value="1"/>
</dbReference>
<protein>
    <recommendedName>
        <fullName evidence="9">Bifunctional inhibitor/plant lipid transfer protein/seed storage helical domain-containing protein</fullName>
    </recommendedName>
</protein>
<keyword evidence="5" id="KW-0732">Signal</keyword>
<keyword evidence="11" id="KW-1185">Reference proteome</keyword>
<dbReference type="AlphaFoldDB" id="A0A2Z7A393"/>
<dbReference type="OrthoDB" id="664243at2759"/>
<evidence type="ECO:0000256" key="8">
    <source>
        <dbReference type="ARBA" id="ARBA00023288"/>
    </source>
</evidence>
<dbReference type="GO" id="GO:0098552">
    <property type="term" value="C:side of membrane"/>
    <property type="evidence" value="ECO:0007669"/>
    <property type="project" value="UniProtKB-KW"/>
</dbReference>
<name>A0A2Z7A393_9LAMI</name>
<dbReference type="Gene3D" id="1.10.110.10">
    <property type="entry name" value="Plant lipid-transfer and hydrophobic proteins"/>
    <property type="match status" value="1"/>
</dbReference>
<evidence type="ECO:0000256" key="4">
    <source>
        <dbReference type="ARBA" id="ARBA00022622"/>
    </source>
</evidence>
<evidence type="ECO:0000259" key="9">
    <source>
        <dbReference type="Pfam" id="PF14368"/>
    </source>
</evidence>
<dbReference type="CDD" id="cd00010">
    <property type="entry name" value="AAI_LTSS"/>
    <property type="match status" value="1"/>
</dbReference>
<comment type="similarity">
    <text evidence="2">Belongs to the plant LTP family.</text>
</comment>
<dbReference type="SUPFAM" id="SSF47699">
    <property type="entry name" value="Bifunctional inhibitor/lipid-transfer protein/seed storage 2S albumin"/>
    <property type="match status" value="1"/>
</dbReference>